<keyword evidence="2" id="KW-1185">Reference proteome</keyword>
<proteinExistence type="predicted"/>
<dbReference type="OrthoDB" id="953239at2"/>
<name>A0A3D8L3A8_9BACT</name>
<comment type="caution">
    <text evidence="1">The sequence shown here is derived from an EMBL/GenBank/DDBJ whole genome shotgun (WGS) entry which is preliminary data.</text>
</comment>
<accession>A0A3D8L3A8</accession>
<reference evidence="2" key="1">
    <citation type="submission" date="2018-08" db="EMBL/GenBank/DDBJ databases">
        <authorList>
            <person name="Liu Z.-W."/>
            <person name="Du Z.-J."/>
        </authorList>
    </citation>
    <scope>NUCLEOTIDE SEQUENCE [LARGE SCALE GENOMIC DNA]</scope>
    <source>
        <strain evidence="2">H4X</strain>
    </source>
</reference>
<dbReference type="AlphaFoldDB" id="A0A3D8L3A8"/>
<organism evidence="1 2">
    <name type="scientific">Pontibacter diazotrophicus</name>
    <dbReference type="NCBI Taxonomy" id="1400979"/>
    <lineage>
        <taxon>Bacteria</taxon>
        <taxon>Pseudomonadati</taxon>
        <taxon>Bacteroidota</taxon>
        <taxon>Cytophagia</taxon>
        <taxon>Cytophagales</taxon>
        <taxon>Hymenobacteraceae</taxon>
        <taxon>Pontibacter</taxon>
    </lineage>
</organism>
<gene>
    <name evidence="1" type="ORF">DXT99_24035</name>
</gene>
<evidence type="ECO:0000313" key="1">
    <source>
        <dbReference type="EMBL" id="RDV11757.1"/>
    </source>
</evidence>
<dbReference type="Proteomes" id="UP000256708">
    <property type="component" value="Unassembled WGS sequence"/>
</dbReference>
<evidence type="ECO:0000313" key="2">
    <source>
        <dbReference type="Proteomes" id="UP000256708"/>
    </source>
</evidence>
<dbReference type="RefSeq" id="WP_115568140.1">
    <property type="nucleotide sequence ID" value="NZ_QRGR01000039.1"/>
</dbReference>
<protein>
    <submittedName>
        <fullName evidence="1">Uncharacterized protein</fullName>
    </submittedName>
</protein>
<dbReference type="EMBL" id="QRGR01000039">
    <property type="protein sequence ID" value="RDV11757.1"/>
    <property type="molecule type" value="Genomic_DNA"/>
</dbReference>
<sequence>MKKDIDFGAVEGIAVAIATSLSESGEAIWNVYLLNNNTFAVENVLIASKGYGVIDGNEVKTSVLRHMFERVEAKSFVQIEPIDPAIFHINNEYWVSYYIDGKIFDKKFVFVPDSIQEENLIDIGMLQMQGVLHS</sequence>